<dbReference type="Proteomes" id="UP000828048">
    <property type="component" value="Chromosome 2"/>
</dbReference>
<dbReference type="EMBL" id="CM037152">
    <property type="protein sequence ID" value="KAH7833701.1"/>
    <property type="molecule type" value="Genomic_DNA"/>
</dbReference>
<protein>
    <submittedName>
        <fullName evidence="1">Uncharacterized protein</fullName>
    </submittedName>
</protein>
<keyword evidence="2" id="KW-1185">Reference proteome</keyword>
<evidence type="ECO:0000313" key="1">
    <source>
        <dbReference type="EMBL" id="KAH7833701.1"/>
    </source>
</evidence>
<organism evidence="1 2">
    <name type="scientific">Vaccinium darrowii</name>
    <dbReference type="NCBI Taxonomy" id="229202"/>
    <lineage>
        <taxon>Eukaryota</taxon>
        <taxon>Viridiplantae</taxon>
        <taxon>Streptophyta</taxon>
        <taxon>Embryophyta</taxon>
        <taxon>Tracheophyta</taxon>
        <taxon>Spermatophyta</taxon>
        <taxon>Magnoliopsida</taxon>
        <taxon>eudicotyledons</taxon>
        <taxon>Gunneridae</taxon>
        <taxon>Pentapetalae</taxon>
        <taxon>asterids</taxon>
        <taxon>Ericales</taxon>
        <taxon>Ericaceae</taxon>
        <taxon>Vaccinioideae</taxon>
        <taxon>Vaccinieae</taxon>
        <taxon>Vaccinium</taxon>
    </lineage>
</organism>
<reference evidence="1 2" key="1">
    <citation type="journal article" date="2021" name="Hortic Res">
        <title>High-quality reference genome and annotation aids understanding of berry development for evergreen blueberry (Vaccinium darrowii).</title>
        <authorList>
            <person name="Yu J."/>
            <person name="Hulse-Kemp A.M."/>
            <person name="Babiker E."/>
            <person name="Staton M."/>
        </authorList>
    </citation>
    <scope>NUCLEOTIDE SEQUENCE [LARGE SCALE GENOMIC DNA]</scope>
    <source>
        <strain evidence="2">cv. NJ 8807/NJ 8810</strain>
        <tissue evidence="1">Young leaf</tissue>
    </source>
</reference>
<evidence type="ECO:0000313" key="2">
    <source>
        <dbReference type="Proteomes" id="UP000828048"/>
    </source>
</evidence>
<proteinExistence type="predicted"/>
<name>A0ACB7WYV4_9ERIC</name>
<comment type="caution">
    <text evidence="1">The sequence shown here is derived from an EMBL/GenBank/DDBJ whole genome shotgun (WGS) entry which is preliminary data.</text>
</comment>
<sequence length="261" mass="28482">MEASSLDPTARFMVEDLLNFTLDAADGDYDENTLLKPPLHPPPPPATSNSQDPNDHQSLSNPEHAEEELEWLSNKDAFPSVETCFDILSSNPSIAPNQHSPVSVLDPTTTTTTTGSNSSSTTSCSGGCKSILAPACYPMKPRSKGRRPWRPGAFADIANQQYWCWSQVNGKNSKQKPRATVVLPSAPAIGRSCQHCGAEKTPQWRAGPMGPKTLCNACGVRYKSGRLVPEYRPASSPTFSSLLHSNSHRKVMEMRRQKQMG</sequence>
<gene>
    <name evidence="1" type="ORF">Vadar_008851</name>
</gene>
<accession>A0ACB7WYV4</accession>